<dbReference type="PROSITE" id="PS00028">
    <property type="entry name" value="ZINC_FINGER_C2H2_1"/>
    <property type="match status" value="1"/>
</dbReference>
<evidence type="ECO:0000259" key="11">
    <source>
        <dbReference type="PROSITE" id="PS50157"/>
    </source>
</evidence>
<reference evidence="13" key="1">
    <citation type="submission" date="2011-08" db="EMBL/GenBank/DDBJ databases">
        <title>The draft genome of Latimeria chalumnae.</title>
        <authorList>
            <person name="Di Palma F."/>
            <person name="Alfoldi J."/>
            <person name="Johnson J."/>
            <person name="Berlin A."/>
            <person name="Gnerre S."/>
            <person name="Jaffe D."/>
            <person name="MacCallum I."/>
            <person name="Young S."/>
            <person name="Walker B.J."/>
            <person name="Lander E."/>
            <person name="Lindblad-Toh K."/>
        </authorList>
    </citation>
    <scope>NUCLEOTIDE SEQUENCE [LARGE SCALE GENOMIC DNA]</scope>
    <source>
        <strain evidence="13">Wild caught</strain>
    </source>
</reference>
<dbReference type="Gene3D" id="3.30.160.60">
    <property type="entry name" value="Classic Zinc Finger"/>
    <property type="match status" value="1"/>
</dbReference>
<dbReference type="PROSITE" id="PS50157">
    <property type="entry name" value="ZINC_FINGER_C2H2_2"/>
    <property type="match status" value="1"/>
</dbReference>
<accession>H3AEM4</accession>
<dbReference type="HOGENOM" id="CLU_032989_2_1_1"/>
<dbReference type="InParanoid" id="H3AEM4"/>
<feature type="domain" description="C2H2-type" evidence="11">
    <location>
        <begin position="187"/>
        <end position="217"/>
    </location>
</feature>
<dbReference type="EMBL" id="AFYH01214072">
    <property type="status" value="NOT_ANNOTATED_CDS"/>
    <property type="molecule type" value="Genomic_DNA"/>
</dbReference>
<evidence type="ECO:0000256" key="2">
    <source>
        <dbReference type="ARBA" id="ARBA00022723"/>
    </source>
</evidence>
<organism evidence="12 13">
    <name type="scientific">Latimeria chalumnae</name>
    <name type="common">Coelacanth</name>
    <dbReference type="NCBI Taxonomy" id="7897"/>
    <lineage>
        <taxon>Eukaryota</taxon>
        <taxon>Metazoa</taxon>
        <taxon>Chordata</taxon>
        <taxon>Craniata</taxon>
        <taxon>Vertebrata</taxon>
        <taxon>Euteleostomi</taxon>
        <taxon>Coelacanthiformes</taxon>
        <taxon>Coelacanthidae</taxon>
        <taxon>Latimeria</taxon>
    </lineage>
</organism>
<dbReference type="SMART" id="SM01366">
    <property type="entry name" value="c-clamp"/>
    <property type="match status" value="1"/>
</dbReference>
<dbReference type="PANTHER" id="PTHR13006">
    <property type="entry name" value="PAPILLOMAVIRUS REGULATORY FACTOR PRF-1"/>
    <property type="match status" value="1"/>
</dbReference>
<feature type="compositionally biased region" description="Basic and acidic residues" evidence="10">
    <location>
        <begin position="1"/>
        <end position="12"/>
    </location>
</feature>
<dbReference type="Proteomes" id="UP000008672">
    <property type="component" value="Unassembled WGS sequence"/>
</dbReference>
<keyword evidence="2" id="KW-0479">Metal-binding</keyword>
<dbReference type="Bgee" id="ENSLACG00000007166">
    <property type="expression patterns" value="Expressed in muscle tissue"/>
</dbReference>
<evidence type="ECO:0000256" key="7">
    <source>
        <dbReference type="ARBA" id="ARBA00023163"/>
    </source>
</evidence>
<evidence type="ECO:0000256" key="3">
    <source>
        <dbReference type="ARBA" id="ARBA00022771"/>
    </source>
</evidence>
<keyword evidence="13" id="KW-1185">Reference proteome</keyword>
<keyword evidence="5" id="KW-0805">Transcription regulation</keyword>
<dbReference type="EMBL" id="AFYH01214079">
    <property type="status" value="NOT_ANNOTATED_CDS"/>
    <property type="molecule type" value="Genomic_DNA"/>
</dbReference>
<reference evidence="12" key="3">
    <citation type="submission" date="2025-09" db="UniProtKB">
        <authorList>
            <consortium name="Ensembl"/>
        </authorList>
    </citation>
    <scope>IDENTIFICATION</scope>
</reference>
<reference evidence="12" key="2">
    <citation type="submission" date="2025-08" db="UniProtKB">
        <authorList>
            <consortium name="Ensembl"/>
        </authorList>
    </citation>
    <scope>IDENTIFICATION</scope>
</reference>
<feature type="region of interest" description="Disordered" evidence="10">
    <location>
        <begin position="1"/>
        <end position="71"/>
    </location>
</feature>
<feature type="compositionally biased region" description="Low complexity" evidence="10">
    <location>
        <begin position="241"/>
        <end position="254"/>
    </location>
</feature>
<dbReference type="PANTHER" id="PTHR13006:SF8">
    <property type="entry name" value="SLC2A4 REGULATOR"/>
    <property type="match status" value="1"/>
</dbReference>
<dbReference type="EMBL" id="AFYH01214070">
    <property type="status" value="NOT_ANNOTATED_CDS"/>
    <property type="molecule type" value="Genomic_DNA"/>
</dbReference>
<dbReference type="Ensembl" id="ENSLACT00000008161.1">
    <property type="protein sequence ID" value="ENSLACP00000008095.1"/>
    <property type="gene ID" value="ENSLACG00000007166.1"/>
</dbReference>
<dbReference type="EMBL" id="AFYH01214074">
    <property type="status" value="NOT_ANNOTATED_CDS"/>
    <property type="molecule type" value="Genomic_DNA"/>
</dbReference>
<feature type="region of interest" description="Disordered" evidence="10">
    <location>
        <begin position="119"/>
        <end position="164"/>
    </location>
</feature>
<keyword evidence="7" id="KW-0804">Transcription</keyword>
<protein>
    <submittedName>
        <fullName evidence="12">SLC2A4 regulator</fullName>
    </submittedName>
</protein>
<proteinExistence type="predicted"/>
<sequence>MERQEPCRKSPTERPVVNGERRAQESRWLGWPEASERVPAPRPLGTVPEQKRPATSAHIPVPRQRKTSDKAHMDEVMAANVLTSLSTSPLVLSPPADITSLDQYSKMWSEGPAALSSCSSSGNWSWDAPSDRSTPSTPSPPLPGDIPKTLLPSAHSDDSVEETETAHFMFEDHPVPRKRKNSVKVMFKCMWKNCEKVLTTSSGIQRHVRTLHLGRNGDSDHSDGEEDFYYTEIDVNVDTLTDGLSSLTPTSPTSTVPPPFPPAEAPKSEQTAVKPEAQLITPLSQSAPTTLCHIRSDHAYQATAPGSIPDPPALHPTGAGFSVSWQPPPVLFRGITLYPPCMAQIRAVGVMEKRLQAQHPTVIKTLTAATLSPKPATGTRKPRGEAKKCRKVYGMENRDMWCTACRWKKACQRFID</sequence>
<evidence type="ECO:0000313" key="13">
    <source>
        <dbReference type="Proteomes" id="UP000008672"/>
    </source>
</evidence>
<gene>
    <name evidence="12" type="primary">SLC2A4RG</name>
</gene>
<dbReference type="EMBL" id="AFYH01214077">
    <property type="status" value="NOT_ANNOTATED_CDS"/>
    <property type="molecule type" value="Genomic_DNA"/>
</dbReference>
<feature type="region of interest" description="Disordered" evidence="10">
    <location>
        <begin position="241"/>
        <end position="267"/>
    </location>
</feature>
<keyword evidence="8" id="KW-0539">Nucleus</keyword>
<evidence type="ECO:0000313" key="12">
    <source>
        <dbReference type="Ensembl" id="ENSLACP00000008095.1"/>
    </source>
</evidence>
<dbReference type="InterPro" id="IPR013087">
    <property type="entry name" value="Znf_C2H2_type"/>
</dbReference>
<evidence type="ECO:0000256" key="9">
    <source>
        <dbReference type="PROSITE-ProRule" id="PRU00042"/>
    </source>
</evidence>
<evidence type="ECO:0000256" key="4">
    <source>
        <dbReference type="ARBA" id="ARBA00022833"/>
    </source>
</evidence>
<keyword evidence="6" id="KW-0238">DNA-binding</keyword>
<dbReference type="EMBL" id="AFYH01214078">
    <property type="status" value="NOT_ANNOTATED_CDS"/>
    <property type="molecule type" value="Genomic_DNA"/>
</dbReference>
<comment type="subcellular location">
    <subcellularLocation>
        <location evidence="1">Nucleus</location>
    </subcellularLocation>
</comment>
<dbReference type="GeneTree" id="ENSGT00940000156172"/>
<dbReference type="eggNOG" id="ENOG502SCW3">
    <property type="taxonomic scope" value="Eukaryota"/>
</dbReference>
<dbReference type="OMA" id="IFKGAPG"/>
<dbReference type="AlphaFoldDB" id="H3AEM4"/>
<evidence type="ECO:0000256" key="5">
    <source>
        <dbReference type="ARBA" id="ARBA00023015"/>
    </source>
</evidence>
<evidence type="ECO:0000256" key="6">
    <source>
        <dbReference type="ARBA" id="ARBA00023125"/>
    </source>
</evidence>
<feature type="compositionally biased region" description="Pro residues" evidence="10">
    <location>
        <begin position="255"/>
        <end position="264"/>
    </location>
</feature>
<dbReference type="GO" id="GO:0003700">
    <property type="term" value="F:DNA-binding transcription factor activity"/>
    <property type="evidence" value="ECO:0007669"/>
    <property type="project" value="TreeGrafter"/>
</dbReference>
<dbReference type="GO" id="GO:0005634">
    <property type="term" value="C:nucleus"/>
    <property type="evidence" value="ECO:0007669"/>
    <property type="project" value="UniProtKB-SubCell"/>
</dbReference>
<dbReference type="GO" id="GO:0008270">
    <property type="term" value="F:zinc ion binding"/>
    <property type="evidence" value="ECO:0007669"/>
    <property type="project" value="UniProtKB-KW"/>
</dbReference>
<dbReference type="EMBL" id="AFYH01214076">
    <property type="status" value="NOT_ANNOTATED_CDS"/>
    <property type="molecule type" value="Genomic_DNA"/>
</dbReference>
<evidence type="ECO:0000256" key="1">
    <source>
        <dbReference type="ARBA" id="ARBA00004123"/>
    </source>
</evidence>
<evidence type="ECO:0000256" key="10">
    <source>
        <dbReference type="SAM" id="MobiDB-lite"/>
    </source>
</evidence>
<dbReference type="GO" id="GO:0000978">
    <property type="term" value="F:RNA polymerase II cis-regulatory region sequence-specific DNA binding"/>
    <property type="evidence" value="ECO:0007669"/>
    <property type="project" value="TreeGrafter"/>
</dbReference>
<dbReference type="InterPro" id="IPR052253">
    <property type="entry name" value="CR1/CR2-DNA-binding_regulator"/>
</dbReference>
<keyword evidence="3 9" id="KW-0863">Zinc-finger</keyword>
<dbReference type="EMBL" id="AFYH01214075">
    <property type="status" value="NOT_ANNOTATED_CDS"/>
    <property type="molecule type" value="Genomic_DNA"/>
</dbReference>
<keyword evidence="4" id="KW-0862">Zinc</keyword>
<name>H3AEM4_LATCH</name>
<dbReference type="EMBL" id="AFYH01214071">
    <property type="status" value="NOT_ANNOTATED_CDS"/>
    <property type="molecule type" value="Genomic_DNA"/>
</dbReference>
<dbReference type="EMBL" id="AFYH01214073">
    <property type="status" value="NOT_ANNOTATED_CDS"/>
    <property type="molecule type" value="Genomic_DNA"/>
</dbReference>
<dbReference type="GO" id="GO:0006357">
    <property type="term" value="P:regulation of transcription by RNA polymerase II"/>
    <property type="evidence" value="ECO:0007669"/>
    <property type="project" value="TreeGrafter"/>
</dbReference>
<dbReference type="STRING" id="7897.ENSLACP00000008095"/>
<evidence type="ECO:0000256" key="8">
    <source>
        <dbReference type="ARBA" id="ARBA00023242"/>
    </source>
</evidence>